<evidence type="ECO:0000256" key="11">
    <source>
        <dbReference type="SAM" id="MobiDB-lite"/>
    </source>
</evidence>
<evidence type="ECO:0000256" key="8">
    <source>
        <dbReference type="ARBA" id="ARBA00022989"/>
    </source>
</evidence>
<dbReference type="InterPro" id="IPR001915">
    <property type="entry name" value="Peptidase_M48"/>
</dbReference>
<evidence type="ECO:0000313" key="15">
    <source>
        <dbReference type="Proteomes" id="UP001597389"/>
    </source>
</evidence>
<evidence type="ECO:0000256" key="3">
    <source>
        <dbReference type="ARBA" id="ARBA00022670"/>
    </source>
</evidence>
<dbReference type="EMBL" id="JBHUJB010000028">
    <property type="protein sequence ID" value="MFD2158507.1"/>
    <property type="molecule type" value="Genomic_DNA"/>
</dbReference>
<dbReference type="CDD" id="cd07340">
    <property type="entry name" value="M48B_Htpx_like"/>
    <property type="match status" value="1"/>
</dbReference>
<reference evidence="15" key="1">
    <citation type="journal article" date="2019" name="Int. J. Syst. Evol. Microbiol.">
        <title>The Global Catalogue of Microorganisms (GCM) 10K type strain sequencing project: providing services to taxonomists for standard genome sequencing and annotation.</title>
        <authorList>
            <consortium name="The Broad Institute Genomics Platform"/>
            <consortium name="The Broad Institute Genome Sequencing Center for Infectious Disease"/>
            <person name="Wu L."/>
            <person name="Ma J."/>
        </authorList>
    </citation>
    <scope>NUCLEOTIDE SEQUENCE [LARGE SCALE GENOMIC DNA]</scope>
    <source>
        <strain evidence="15">CCUG 57942</strain>
    </source>
</reference>
<gene>
    <name evidence="14" type="ORF">ACFSW8_06330</name>
</gene>
<keyword evidence="4 12" id="KW-0812">Transmembrane</keyword>
<comment type="cofactor">
    <cofactor evidence="1">
        <name>Zn(2+)</name>
        <dbReference type="ChEBI" id="CHEBI:29105"/>
    </cofactor>
</comment>
<evidence type="ECO:0000256" key="10">
    <source>
        <dbReference type="ARBA" id="ARBA00023136"/>
    </source>
</evidence>
<dbReference type="Proteomes" id="UP001597389">
    <property type="component" value="Unassembled WGS sequence"/>
</dbReference>
<evidence type="ECO:0000256" key="1">
    <source>
        <dbReference type="ARBA" id="ARBA00001947"/>
    </source>
</evidence>
<feature type="transmembrane region" description="Helical" evidence="12">
    <location>
        <begin position="230"/>
        <end position="252"/>
    </location>
</feature>
<keyword evidence="2" id="KW-1003">Cell membrane</keyword>
<evidence type="ECO:0000256" key="12">
    <source>
        <dbReference type="SAM" id="Phobius"/>
    </source>
</evidence>
<keyword evidence="10 12" id="KW-0472">Membrane</keyword>
<keyword evidence="15" id="KW-1185">Reference proteome</keyword>
<dbReference type="InterPro" id="IPR050083">
    <property type="entry name" value="HtpX_protease"/>
</dbReference>
<keyword evidence="3" id="KW-0645">Protease</keyword>
<name>A0ABW4Z9G5_9BACT</name>
<keyword evidence="7" id="KW-0862">Zinc</keyword>
<comment type="caution">
    <text evidence="14">The sequence shown here is derived from an EMBL/GenBank/DDBJ whole genome shotgun (WGS) entry which is preliminary data.</text>
</comment>
<organism evidence="14 15">
    <name type="scientific">Rubritalea tangerina</name>
    <dbReference type="NCBI Taxonomy" id="430798"/>
    <lineage>
        <taxon>Bacteria</taxon>
        <taxon>Pseudomonadati</taxon>
        <taxon>Verrucomicrobiota</taxon>
        <taxon>Verrucomicrobiia</taxon>
        <taxon>Verrucomicrobiales</taxon>
        <taxon>Rubritaleaceae</taxon>
        <taxon>Rubritalea</taxon>
    </lineage>
</organism>
<proteinExistence type="predicted"/>
<sequence>MNFYEAQDDARRRTKLLVFYFVMALIGVVMAIYTILGLFYMTQTVSYTDGAGNRVVETGAFWDLERFATIAILTTGVILAGNAFKSLQLSGGGSVVARDMGGRQVDPHTTDTDERKLMNVVEEMAIASGVPVPEVWVMDHEPSINAFAAGTEPGNAVIGVTRGCIQRLTRSELQGVIAHEFSHILNGDMKLNMRLIGWLFGIMMLSIIGRELLFHMQFVRIRGSRENNNGALIGLVAAIALLVVGAIGVFFARMIQAAISRQREYLADASAVQFTRDPSGIAGALKKIGGQEYGSEVKAGKASEASHMFFADGGMFSYGFATHPPLKVRIKAIEGDWDGKFKPSEIPEVAAHGGYSQDSRMSGFAGGGESATPPPVPSSVGREEWGQLGESSQTRLEVGASILRSMEDEWIEACHDRDEAQAMIFGLLLAVDRKLVAKEVKFLKKKMGEAAAERAQVWSGVLSEQHSSQKIALVDLSIPTLRKLSRPEYERFMHATQWLMASDGQVDIFEFMLQKVLENHLSVHYEGTRSERVRYHKLGQIVSELNILVSTMAGIGAANAHELQEAYGQAADALAEKGARLPGLLPAEECGLNLVDEALSKLAQSTPVMKRDVLYACGLAVMSDGELGSQEVELLRAAADTVGAAIPPFVKV</sequence>
<keyword evidence="8 12" id="KW-1133">Transmembrane helix</keyword>
<evidence type="ECO:0000256" key="4">
    <source>
        <dbReference type="ARBA" id="ARBA00022692"/>
    </source>
</evidence>
<evidence type="ECO:0000313" key="14">
    <source>
        <dbReference type="EMBL" id="MFD2158507.1"/>
    </source>
</evidence>
<evidence type="ECO:0000259" key="13">
    <source>
        <dbReference type="Pfam" id="PF01435"/>
    </source>
</evidence>
<evidence type="ECO:0000256" key="5">
    <source>
        <dbReference type="ARBA" id="ARBA00022723"/>
    </source>
</evidence>
<keyword evidence="5" id="KW-0479">Metal-binding</keyword>
<accession>A0ABW4Z9G5</accession>
<keyword evidence="6" id="KW-0378">Hydrolase</keyword>
<keyword evidence="9" id="KW-0482">Metalloprotease</keyword>
<feature type="region of interest" description="Disordered" evidence="11">
    <location>
        <begin position="357"/>
        <end position="392"/>
    </location>
</feature>
<evidence type="ECO:0000256" key="2">
    <source>
        <dbReference type="ARBA" id="ARBA00022475"/>
    </source>
</evidence>
<dbReference type="RefSeq" id="WP_377086592.1">
    <property type="nucleotide sequence ID" value="NZ_JBHSJL010000014.1"/>
</dbReference>
<dbReference type="Gene3D" id="3.30.2010.10">
    <property type="entry name" value="Metalloproteases ('zincins'), catalytic domain"/>
    <property type="match status" value="1"/>
</dbReference>
<dbReference type="Pfam" id="PF01435">
    <property type="entry name" value="Peptidase_M48"/>
    <property type="match status" value="1"/>
</dbReference>
<evidence type="ECO:0000256" key="7">
    <source>
        <dbReference type="ARBA" id="ARBA00022833"/>
    </source>
</evidence>
<protein>
    <submittedName>
        <fullName evidence="14">M48 family metallopeptidase</fullName>
    </submittedName>
</protein>
<feature type="transmembrane region" description="Helical" evidence="12">
    <location>
        <begin position="195"/>
        <end position="218"/>
    </location>
</feature>
<feature type="transmembrane region" description="Helical" evidence="12">
    <location>
        <begin position="17"/>
        <end position="40"/>
    </location>
</feature>
<dbReference type="PANTHER" id="PTHR43221">
    <property type="entry name" value="PROTEASE HTPX"/>
    <property type="match status" value="1"/>
</dbReference>
<evidence type="ECO:0000256" key="6">
    <source>
        <dbReference type="ARBA" id="ARBA00022801"/>
    </source>
</evidence>
<evidence type="ECO:0000256" key="9">
    <source>
        <dbReference type="ARBA" id="ARBA00023049"/>
    </source>
</evidence>
<feature type="domain" description="Peptidase M48" evidence="13">
    <location>
        <begin position="113"/>
        <end position="334"/>
    </location>
</feature>
<dbReference type="PANTHER" id="PTHR43221:SF2">
    <property type="entry name" value="PROTEASE HTPX HOMOLOG"/>
    <property type="match status" value="1"/>
</dbReference>